<evidence type="ECO:0000313" key="2">
    <source>
        <dbReference type="Proteomes" id="UP000828390"/>
    </source>
</evidence>
<proteinExistence type="predicted"/>
<reference evidence="1" key="2">
    <citation type="submission" date="2020-11" db="EMBL/GenBank/DDBJ databases">
        <authorList>
            <person name="McCartney M.A."/>
            <person name="Auch B."/>
            <person name="Kono T."/>
            <person name="Mallez S."/>
            <person name="Becker A."/>
            <person name="Gohl D.M."/>
            <person name="Silverstein K.A.T."/>
            <person name="Koren S."/>
            <person name="Bechman K.B."/>
            <person name="Herman A."/>
            <person name="Abrahante J.E."/>
            <person name="Garbe J."/>
        </authorList>
    </citation>
    <scope>NUCLEOTIDE SEQUENCE</scope>
    <source>
        <strain evidence="1">Duluth1</strain>
        <tissue evidence="1">Whole animal</tissue>
    </source>
</reference>
<comment type="caution">
    <text evidence="1">The sequence shown here is derived from an EMBL/GenBank/DDBJ whole genome shotgun (WGS) entry which is preliminary data.</text>
</comment>
<name>A0A9D4HFC7_DREPO</name>
<gene>
    <name evidence="1" type="ORF">DPMN_058306</name>
</gene>
<reference evidence="1" key="1">
    <citation type="journal article" date="2019" name="bioRxiv">
        <title>The Genome of the Zebra Mussel, Dreissena polymorpha: A Resource for Invasive Species Research.</title>
        <authorList>
            <person name="McCartney M.A."/>
            <person name="Auch B."/>
            <person name="Kono T."/>
            <person name="Mallez S."/>
            <person name="Zhang Y."/>
            <person name="Obille A."/>
            <person name="Becker A."/>
            <person name="Abrahante J.E."/>
            <person name="Garbe J."/>
            <person name="Badalamenti J.P."/>
            <person name="Herman A."/>
            <person name="Mangelson H."/>
            <person name="Liachko I."/>
            <person name="Sullivan S."/>
            <person name="Sone E.D."/>
            <person name="Koren S."/>
            <person name="Silverstein K.A.T."/>
            <person name="Beckman K.B."/>
            <person name="Gohl D.M."/>
        </authorList>
    </citation>
    <scope>NUCLEOTIDE SEQUENCE</scope>
    <source>
        <strain evidence="1">Duluth1</strain>
        <tissue evidence="1">Whole animal</tissue>
    </source>
</reference>
<accession>A0A9D4HFC7</accession>
<evidence type="ECO:0000313" key="1">
    <source>
        <dbReference type="EMBL" id="KAH3715594.1"/>
    </source>
</evidence>
<keyword evidence="2" id="KW-1185">Reference proteome</keyword>
<dbReference type="Proteomes" id="UP000828390">
    <property type="component" value="Unassembled WGS sequence"/>
</dbReference>
<protein>
    <submittedName>
        <fullName evidence="1">Uncharacterized protein</fullName>
    </submittedName>
</protein>
<dbReference type="AlphaFoldDB" id="A0A9D4HFC7"/>
<dbReference type="EMBL" id="JAIWYP010000013">
    <property type="protein sequence ID" value="KAH3715594.1"/>
    <property type="molecule type" value="Genomic_DNA"/>
</dbReference>
<sequence>MLRDVDRVASAMHQSMSDHMASAILRSLPGDVTGPFTRHWSLVIDYSGRRSLGITR</sequence>
<organism evidence="1 2">
    <name type="scientific">Dreissena polymorpha</name>
    <name type="common">Zebra mussel</name>
    <name type="synonym">Mytilus polymorpha</name>
    <dbReference type="NCBI Taxonomy" id="45954"/>
    <lineage>
        <taxon>Eukaryota</taxon>
        <taxon>Metazoa</taxon>
        <taxon>Spiralia</taxon>
        <taxon>Lophotrochozoa</taxon>
        <taxon>Mollusca</taxon>
        <taxon>Bivalvia</taxon>
        <taxon>Autobranchia</taxon>
        <taxon>Heteroconchia</taxon>
        <taxon>Euheterodonta</taxon>
        <taxon>Imparidentia</taxon>
        <taxon>Neoheterodontei</taxon>
        <taxon>Myida</taxon>
        <taxon>Dreissenoidea</taxon>
        <taxon>Dreissenidae</taxon>
        <taxon>Dreissena</taxon>
    </lineage>
</organism>